<dbReference type="OrthoDB" id="6947638at2"/>
<comment type="caution">
    <text evidence="2">The sequence shown here is derived from an EMBL/GenBank/DDBJ whole genome shotgun (WGS) entry which is preliminary data.</text>
</comment>
<dbReference type="Gene3D" id="1.10.260.40">
    <property type="entry name" value="lambda repressor-like DNA-binding domains"/>
    <property type="match status" value="1"/>
</dbReference>
<dbReference type="GO" id="GO:0003677">
    <property type="term" value="F:DNA binding"/>
    <property type="evidence" value="ECO:0007669"/>
    <property type="project" value="InterPro"/>
</dbReference>
<dbReference type="RefSeq" id="WP_126188793.1">
    <property type="nucleotide sequence ID" value="NZ_RWYU02000002.1"/>
</dbReference>
<accession>A0A482U514</accession>
<gene>
    <name evidence="2" type="ORF">EJA06_004510</name>
</gene>
<dbReference type="Proteomes" id="UP000282800">
    <property type="component" value="Unassembled WGS sequence"/>
</dbReference>
<protein>
    <submittedName>
        <fullName evidence="2">Helix-turn-helix domain-containing protein</fullName>
    </submittedName>
</protein>
<dbReference type="SUPFAM" id="SSF47413">
    <property type="entry name" value="lambda repressor-like DNA-binding domains"/>
    <property type="match status" value="1"/>
</dbReference>
<dbReference type="InterPro" id="IPR001387">
    <property type="entry name" value="Cro/C1-type_HTH"/>
</dbReference>
<sequence>MTIQEMLRDLEAFGFSQREIAEKCGTSQPNISRAINGTAVRYELGKCIEEMHKKARRSAMRKAAA</sequence>
<dbReference type="EMBL" id="RWYU02000002">
    <property type="protein sequence ID" value="RYJ63223.1"/>
    <property type="molecule type" value="Genomic_DNA"/>
</dbReference>
<proteinExistence type="predicted"/>
<reference evidence="2 3" key="1">
    <citation type="submission" date="2019-01" db="EMBL/GenBank/DDBJ databases">
        <title>High-quality draft genome of. Pseudomonas songnenensis str. L103, a full-fledged denitrifier isolated from 100 meters deep aquifer in a heavily nitrogen fertilized agricultural area.</title>
        <authorList>
            <person name="Liu M."/>
            <person name="Liu B."/>
        </authorList>
    </citation>
    <scope>NUCLEOTIDE SEQUENCE [LARGE SCALE GENOMIC DNA]</scope>
    <source>
        <strain evidence="2 3">L103</strain>
    </source>
</reference>
<dbReference type="InterPro" id="IPR010982">
    <property type="entry name" value="Lambda_DNA-bd_dom_sf"/>
</dbReference>
<feature type="domain" description="HTH cro/C1-type" evidence="1">
    <location>
        <begin position="10"/>
        <end position="38"/>
    </location>
</feature>
<evidence type="ECO:0000313" key="3">
    <source>
        <dbReference type="Proteomes" id="UP000282800"/>
    </source>
</evidence>
<evidence type="ECO:0000259" key="1">
    <source>
        <dbReference type="Pfam" id="PF01381"/>
    </source>
</evidence>
<dbReference type="AlphaFoldDB" id="A0A482U514"/>
<name>A0A482U514_9PSED</name>
<organism evidence="2 3">
    <name type="scientific">Pseudomonas songnenensis</name>
    <dbReference type="NCBI Taxonomy" id="1176259"/>
    <lineage>
        <taxon>Bacteria</taxon>
        <taxon>Pseudomonadati</taxon>
        <taxon>Pseudomonadota</taxon>
        <taxon>Gammaproteobacteria</taxon>
        <taxon>Pseudomonadales</taxon>
        <taxon>Pseudomonadaceae</taxon>
        <taxon>Pseudomonas</taxon>
    </lineage>
</organism>
<evidence type="ECO:0000313" key="2">
    <source>
        <dbReference type="EMBL" id="RYJ63223.1"/>
    </source>
</evidence>
<dbReference type="Pfam" id="PF01381">
    <property type="entry name" value="HTH_3"/>
    <property type="match status" value="1"/>
</dbReference>